<accession>K4R3I6</accession>
<organism evidence="1 2">
    <name type="scientific">Streptomyces davaonensis (strain DSM 101723 / JCM 4913 / KCC S-0913 / 768)</name>
    <dbReference type="NCBI Taxonomy" id="1214101"/>
    <lineage>
        <taxon>Bacteria</taxon>
        <taxon>Bacillati</taxon>
        <taxon>Actinomycetota</taxon>
        <taxon>Actinomycetes</taxon>
        <taxon>Kitasatosporales</taxon>
        <taxon>Streptomycetaceae</taxon>
        <taxon>Streptomyces</taxon>
    </lineage>
</organism>
<dbReference type="AlphaFoldDB" id="K4R3I6"/>
<keyword evidence="2" id="KW-1185">Reference proteome</keyword>
<dbReference type="HOGENOM" id="CLU_2620417_0_0_11"/>
<evidence type="ECO:0000313" key="2">
    <source>
        <dbReference type="Proteomes" id="UP000008043"/>
    </source>
</evidence>
<evidence type="ECO:0008006" key="3">
    <source>
        <dbReference type="Google" id="ProtNLM"/>
    </source>
</evidence>
<dbReference type="InterPro" id="IPR036908">
    <property type="entry name" value="RlpA-like_sf"/>
</dbReference>
<protein>
    <recommendedName>
        <fullName evidence="3">Expansin-like EG45 domain-containing protein</fullName>
    </recommendedName>
</protein>
<reference evidence="1 2" key="1">
    <citation type="journal article" date="2012" name="J. Bacteriol.">
        <title>Genome sequence of the bacterium Streptomyces davawensis JCM 4913 and heterologous production of the unique antibiotic roseoflavin.</title>
        <authorList>
            <person name="Jankowitsch F."/>
            <person name="Schwarz J."/>
            <person name="Ruckert C."/>
            <person name="Gust B."/>
            <person name="Szczepanowski R."/>
            <person name="Blom J."/>
            <person name="Pelzer S."/>
            <person name="Kalinowski J."/>
            <person name="Mack M."/>
        </authorList>
    </citation>
    <scope>NUCLEOTIDE SEQUENCE [LARGE SCALE GENOMIC DNA]</scope>
    <source>
        <strain evidence="2">DSM 101723 / JCM 4913 / KCC S-0913 / 768</strain>
    </source>
</reference>
<sequence length="78" mass="8299">MGDVFARGVVADAADYEMSKACGAYALVRAASGASVTVRITNECPAPCEVSVSSDRRQLPRTDYNRARAPFVSRAGRC</sequence>
<proteinExistence type="predicted"/>
<name>K4R3I6_STRDJ</name>
<dbReference type="SUPFAM" id="SSF50685">
    <property type="entry name" value="Barwin-like endoglucanases"/>
    <property type="match status" value="1"/>
</dbReference>
<dbReference type="EMBL" id="HE971709">
    <property type="protein sequence ID" value="CCK27707.1"/>
    <property type="molecule type" value="Genomic_DNA"/>
</dbReference>
<gene>
    <name evidence="1" type="ORF">BN159_3328</name>
</gene>
<dbReference type="Proteomes" id="UP000008043">
    <property type="component" value="Chromosome"/>
</dbReference>
<dbReference type="KEGG" id="sdv:BN159_3328"/>
<dbReference type="PATRIC" id="fig|1214101.3.peg.3376"/>
<evidence type="ECO:0000313" key="1">
    <source>
        <dbReference type="EMBL" id="CCK27707.1"/>
    </source>
</evidence>
<dbReference type="STRING" id="1214101.BN159_3328"/>